<accession>A0A9N8ZU00</accession>
<organism evidence="1 2">
    <name type="scientific">Cetraspora pellucida</name>
    <dbReference type="NCBI Taxonomy" id="1433469"/>
    <lineage>
        <taxon>Eukaryota</taxon>
        <taxon>Fungi</taxon>
        <taxon>Fungi incertae sedis</taxon>
        <taxon>Mucoromycota</taxon>
        <taxon>Glomeromycotina</taxon>
        <taxon>Glomeromycetes</taxon>
        <taxon>Diversisporales</taxon>
        <taxon>Gigasporaceae</taxon>
        <taxon>Cetraspora</taxon>
    </lineage>
</organism>
<proteinExistence type="predicted"/>
<dbReference type="OrthoDB" id="2434378at2759"/>
<reference evidence="1" key="1">
    <citation type="submission" date="2021-06" db="EMBL/GenBank/DDBJ databases">
        <authorList>
            <person name="Kallberg Y."/>
            <person name="Tangrot J."/>
            <person name="Rosling A."/>
        </authorList>
    </citation>
    <scope>NUCLEOTIDE SEQUENCE</scope>
    <source>
        <strain evidence="1">FL966</strain>
    </source>
</reference>
<protein>
    <submittedName>
        <fullName evidence="1">3096_t:CDS:1</fullName>
    </submittedName>
</protein>
<sequence length="217" mass="26010">MDLISRYDKTELKLKQWRLKETSDSIITEWYQPNISPEIFEVLLSGELDIDENNIDKTLNYLIAADILWLHQLLDFLQIYLIKNHSTWIKENFIKVFHIMQLHPTTFKKLQQFCKVIISADPKVLFDSPHFSTLTEEAFIFLLNKDYLQIEESFLWNKIIQWGIDQNQLSPNMSSWCLEDFSNMRMTLSKFIPLVKFENISYEDFNDKVRPYKLLFP</sequence>
<dbReference type="EMBL" id="CAJVQA010001262">
    <property type="protein sequence ID" value="CAG8508354.1"/>
    <property type="molecule type" value="Genomic_DNA"/>
</dbReference>
<dbReference type="Proteomes" id="UP000789759">
    <property type="component" value="Unassembled WGS sequence"/>
</dbReference>
<gene>
    <name evidence="1" type="ORF">CPELLU_LOCUS2790</name>
</gene>
<name>A0A9N8ZU00_9GLOM</name>
<evidence type="ECO:0000313" key="2">
    <source>
        <dbReference type="Proteomes" id="UP000789759"/>
    </source>
</evidence>
<comment type="caution">
    <text evidence="1">The sequence shown here is derived from an EMBL/GenBank/DDBJ whole genome shotgun (WGS) entry which is preliminary data.</text>
</comment>
<evidence type="ECO:0000313" key="1">
    <source>
        <dbReference type="EMBL" id="CAG8508354.1"/>
    </source>
</evidence>
<keyword evidence="2" id="KW-1185">Reference proteome</keyword>
<dbReference type="AlphaFoldDB" id="A0A9N8ZU00"/>